<keyword evidence="1" id="KW-1133">Transmembrane helix</keyword>
<dbReference type="RefSeq" id="XP_013756378.1">
    <property type="nucleotide sequence ID" value="XM_013900924.1"/>
</dbReference>
<proteinExistence type="predicted"/>
<evidence type="ECO:0000313" key="2">
    <source>
        <dbReference type="EMBL" id="KNC51176.1"/>
    </source>
</evidence>
<reference evidence="2 3" key="1">
    <citation type="submission" date="2010-05" db="EMBL/GenBank/DDBJ databases">
        <title>The Genome Sequence of Thecamonas trahens ATCC 50062.</title>
        <authorList>
            <consortium name="The Broad Institute Genome Sequencing Platform"/>
            <person name="Russ C."/>
            <person name="Cuomo C."/>
            <person name="Shea T."/>
            <person name="Young S.K."/>
            <person name="Zeng Q."/>
            <person name="Koehrsen M."/>
            <person name="Haas B."/>
            <person name="Borodovsky M."/>
            <person name="Guigo R."/>
            <person name="Alvarado L."/>
            <person name="Berlin A."/>
            <person name="Bochicchio J."/>
            <person name="Borenstein D."/>
            <person name="Chapman S."/>
            <person name="Chen Z."/>
            <person name="Freedman E."/>
            <person name="Gellesch M."/>
            <person name="Goldberg J."/>
            <person name="Griggs A."/>
            <person name="Gujja S."/>
            <person name="Heilman E."/>
            <person name="Heiman D."/>
            <person name="Hepburn T."/>
            <person name="Howarth C."/>
            <person name="Jen D."/>
            <person name="Larson L."/>
            <person name="Mehta T."/>
            <person name="Park D."/>
            <person name="Pearson M."/>
            <person name="Roberts A."/>
            <person name="Saif S."/>
            <person name="Shenoy N."/>
            <person name="Sisk P."/>
            <person name="Stolte C."/>
            <person name="Sykes S."/>
            <person name="Thomson T."/>
            <person name="Walk T."/>
            <person name="White J."/>
            <person name="Yandava C."/>
            <person name="Burger G."/>
            <person name="Gray M.W."/>
            <person name="Holland P.W.H."/>
            <person name="King N."/>
            <person name="Lang F.B.F."/>
            <person name="Roger A.J."/>
            <person name="Ruiz-Trillo I."/>
            <person name="Lander E."/>
            <person name="Nusbaum C."/>
        </authorList>
    </citation>
    <scope>NUCLEOTIDE SEQUENCE [LARGE SCALE GENOMIC DNA]</scope>
    <source>
        <strain evidence="2 3">ATCC 50062</strain>
    </source>
</reference>
<sequence>MGGEWWESSAEYTFTDRVILVFMICAAVIFESVHHIIEHRILKKGKNSFYVKLWARLNSEFMVLGFVAFVVWLMARTGVISRAVSKSSPGDLGPYKGADLLHILEDTHMRLFLTMCLYFIVMVVIVGTAERYMRGWAFAQENIILRSSESNTHVSHKVADEFKAVWAKFQTHLFEHRDELAAANDGSPIATDKLENFNMAAYLIRSFEEILIELVHVKVYTWAGTAAIALIIGLTSGFSPLSENGELIKIILIQAGIFTIILCQWAFVVFLYRKTVSPGRAWIDTPWIVRLGAFSIEVIMTRVLQIGLFYCCYTLVYLCSAPTMNNKMKKNLIVTLPIFLLGYVTTFVAVMFWVVPFLLAKFNLVFRCPPFIDRHELHTIVKVINQHYHVDFFPRLHPRAAEHDAMHASHAKHAGDVTISRSLIRKLLVCLEVESSVSYSASGYSDEDEERHELVRLAHAELAAADAAARNSATARVVHLGSSGLSDGYDSP</sequence>
<feature type="transmembrane region" description="Helical" evidence="1">
    <location>
        <begin position="57"/>
        <end position="75"/>
    </location>
</feature>
<feature type="transmembrane region" description="Helical" evidence="1">
    <location>
        <begin position="250"/>
        <end position="272"/>
    </location>
</feature>
<dbReference type="Proteomes" id="UP000054408">
    <property type="component" value="Unassembled WGS sequence"/>
</dbReference>
<dbReference type="GeneID" id="25565671"/>
<keyword evidence="3" id="KW-1185">Reference proteome</keyword>
<evidence type="ECO:0000256" key="1">
    <source>
        <dbReference type="SAM" id="Phobius"/>
    </source>
</evidence>
<dbReference type="AlphaFoldDB" id="A0A0L0DGC9"/>
<accession>A0A0L0DGC9</accession>
<keyword evidence="1" id="KW-0472">Membrane</keyword>
<dbReference type="OrthoDB" id="10681911at2759"/>
<gene>
    <name evidence="2" type="ORF">AMSG_06527</name>
</gene>
<feature type="transmembrane region" description="Helical" evidence="1">
    <location>
        <begin position="219"/>
        <end position="238"/>
    </location>
</feature>
<feature type="transmembrane region" description="Helical" evidence="1">
    <location>
        <begin position="111"/>
        <end position="129"/>
    </location>
</feature>
<feature type="transmembrane region" description="Helical" evidence="1">
    <location>
        <begin position="338"/>
        <end position="359"/>
    </location>
</feature>
<evidence type="ECO:0000313" key="3">
    <source>
        <dbReference type="Proteomes" id="UP000054408"/>
    </source>
</evidence>
<name>A0A0L0DGC9_THETB</name>
<keyword evidence="1" id="KW-0812">Transmembrane</keyword>
<protein>
    <submittedName>
        <fullName evidence="2">Uncharacterized protein</fullName>
    </submittedName>
</protein>
<organism evidence="2 3">
    <name type="scientific">Thecamonas trahens ATCC 50062</name>
    <dbReference type="NCBI Taxonomy" id="461836"/>
    <lineage>
        <taxon>Eukaryota</taxon>
        <taxon>Apusozoa</taxon>
        <taxon>Apusomonadida</taxon>
        <taxon>Apusomonadidae</taxon>
        <taxon>Thecamonas</taxon>
    </lineage>
</organism>
<dbReference type="EMBL" id="GL349465">
    <property type="protein sequence ID" value="KNC51176.1"/>
    <property type="molecule type" value="Genomic_DNA"/>
</dbReference>
<feature type="transmembrane region" description="Helical" evidence="1">
    <location>
        <begin position="18"/>
        <end position="37"/>
    </location>
</feature>